<feature type="domain" description="eCIS core" evidence="2">
    <location>
        <begin position="29"/>
        <end position="100"/>
    </location>
</feature>
<protein>
    <submittedName>
        <fullName evidence="3">DUF4157 domain-containing protein</fullName>
    </submittedName>
</protein>
<gene>
    <name evidence="3" type="ORF">OHA16_34770</name>
</gene>
<dbReference type="Proteomes" id="UP001432222">
    <property type="component" value="Chromosome"/>
</dbReference>
<proteinExistence type="predicted"/>
<dbReference type="EMBL" id="CP108110">
    <property type="protein sequence ID" value="WUQ89054.1"/>
    <property type="molecule type" value="Genomic_DNA"/>
</dbReference>
<evidence type="ECO:0000313" key="3">
    <source>
        <dbReference type="EMBL" id="WUQ89054.1"/>
    </source>
</evidence>
<reference evidence="3" key="1">
    <citation type="submission" date="2022-10" db="EMBL/GenBank/DDBJ databases">
        <title>The complete genomes of actinobacterial strains from the NBC collection.</title>
        <authorList>
            <person name="Joergensen T.S."/>
            <person name="Alvarez Arevalo M."/>
            <person name="Sterndorff E.B."/>
            <person name="Faurdal D."/>
            <person name="Vuksanovic O."/>
            <person name="Mourched A.-S."/>
            <person name="Charusanti P."/>
            <person name="Shaw S."/>
            <person name="Blin K."/>
            <person name="Weber T."/>
        </authorList>
    </citation>
    <scope>NUCLEOTIDE SEQUENCE</scope>
    <source>
        <strain evidence="3">NBC_00222</strain>
    </source>
</reference>
<evidence type="ECO:0000256" key="1">
    <source>
        <dbReference type="SAM" id="MobiDB-lite"/>
    </source>
</evidence>
<feature type="region of interest" description="Disordered" evidence="1">
    <location>
        <begin position="99"/>
        <end position="118"/>
    </location>
</feature>
<sequence length="547" mass="58831">MARGGQGEQGSDPVQRSGVHEVLRGAGRPLQGPVREEMESRLGADFSDVRLHTGAAAQRSAAEIGARAYTSGRDVVIGHGGGDRHTLAHELTHVIQQRKGAVAGTDRGDGLRVSDPGDSFEREAEANARRVMARPTGGPEAVQRAEPGAAAAGAGGPAVQRKLGFETEIDMPVENARGEKYEGDTDLAQSTAGDFKLVSDSRSLNDGADYSNLEFVTGAVPVVGTGSESGPATLERLVDEIRTVREAFYRKTEKTPLAGMGLELEILPAGQDARIAPDLDFPDYAGAPGMGDGLFVHYSVGVPLAGMPMFFDHLRDAAPQAPGAPLPRARFRLSQSKTFAEQVVARYVQGQESARKRKRLETDALDGYSQLFFMQVAAMADYLAQDQDQGQIKNLTVVLSRSQLTDVRALLDPGFQDFLSANSEVIVDLLAQFQEDPGDGGANLEFRDEATREIDGLPVSLLSFAESTLKGVPQIPQQSVFGGMNQIDPHEEEGAMMVPFEIRTMGSLMKTWDELKAELRDLAGWAEEAYRHDRSLAGDTARRRAGS</sequence>
<organism evidence="3 4">
    <name type="scientific">Kitasatospora purpeofusca</name>
    <dbReference type="NCBI Taxonomy" id="67352"/>
    <lineage>
        <taxon>Bacteria</taxon>
        <taxon>Bacillati</taxon>
        <taxon>Actinomycetota</taxon>
        <taxon>Actinomycetes</taxon>
        <taxon>Kitasatosporales</taxon>
        <taxon>Streptomycetaceae</taxon>
        <taxon>Kitasatospora</taxon>
    </lineage>
</organism>
<keyword evidence="4" id="KW-1185">Reference proteome</keyword>
<dbReference type="Pfam" id="PF13699">
    <property type="entry name" value="eCIS_core"/>
    <property type="match status" value="1"/>
</dbReference>
<accession>A0ABZ1UFB8</accession>
<evidence type="ECO:0000313" key="4">
    <source>
        <dbReference type="Proteomes" id="UP001432222"/>
    </source>
</evidence>
<evidence type="ECO:0000259" key="2">
    <source>
        <dbReference type="Pfam" id="PF13699"/>
    </source>
</evidence>
<name>A0ABZ1UFB8_9ACTN</name>
<feature type="region of interest" description="Disordered" evidence="1">
    <location>
        <begin position="1"/>
        <end position="34"/>
    </location>
</feature>
<dbReference type="InterPro" id="IPR025295">
    <property type="entry name" value="eCIS_core_dom"/>
</dbReference>